<organism evidence="2 3">
    <name type="scientific">Clitoria ternatea</name>
    <name type="common">Butterfly pea</name>
    <dbReference type="NCBI Taxonomy" id="43366"/>
    <lineage>
        <taxon>Eukaryota</taxon>
        <taxon>Viridiplantae</taxon>
        <taxon>Streptophyta</taxon>
        <taxon>Embryophyta</taxon>
        <taxon>Tracheophyta</taxon>
        <taxon>Spermatophyta</taxon>
        <taxon>Magnoliopsida</taxon>
        <taxon>eudicotyledons</taxon>
        <taxon>Gunneridae</taxon>
        <taxon>Pentapetalae</taxon>
        <taxon>rosids</taxon>
        <taxon>fabids</taxon>
        <taxon>Fabales</taxon>
        <taxon>Fabaceae</taxon>
        <taxon>Papilionoideae</taxon>
        <taxon>50 kb inversion clade</taxon>
        <taxon>NPAAA clade</taxon>
        <taxon>indigoferoid/millettioid clade</taxon>
        <taxon>Phaseoleae</taxon>
        <taxon>Clitoria</taxon>
    </lineage>
</organism>
<evidence type="ECO:0008006" key="4">
    <source>
        <dbReference type="Google" id="ProtNLM"/>
    </source>
</evidence>
<reference evidence="2 3" key="1">
    <citation type="submission" date="2024-01" db="EMBL/GenBank/DDBJ databases">
        <title>The genomes of 5 underutilized Papilionoideae crops provide insights into root nodulation and disease resistance.</title>
        <authorList>
            <person name="Yuan L."/>
        </authorList>
    </citation>
    <scope>NUCLEOTIDE SEQUENCE [LARGE SCALE GENOMIC DNA]</scope>
    <source>
        <strain evidence="2">LY-2023</strain>
        <tissue evidence="2">Leaf</tissue>
    </source>
</reference>
<name>A0AAN9K5T7_CLITE</name>
<proteinExistence type="predicted"/>
<comment type="caution">
    <text evidence="2">The sequence shown here is derived from an EMBL/GenBank/DDBJ whole genome shotgun (WGS) entry which is preliminary data.</text>
</comment>
<evidence type="ECO:0000313" key="3">
    <source>
        <dbReference type="Proteomes" id="UP001359559"/>
    </source>
</evidence>
<dbReference type="EMBL" id="JAYKXN010000002">
    <property type="protein sequence ID" value="KAK7310793.1"/>
    <property type="molecule type" value="Genomic_DNA"/>
</dbReference>
<evidence type="ECO:0000256" key="1">
    <source>
        <dbReference type="SAM" id="Phobius"/>
    </source>
</evidence>
<keyword evidence="1" id="KW-0472">Membrane</keyword>
<sequence length="126" mass="14222">MPTQVQPTTSYIERRKSKYSSIKQREFRRQKKTNMLLKNFLNRLLIVLIITMLVVSSELCFVHSRVLRSEVLKSHVGDGFEEFKGAESSLGMATFAVSSNNFSTGQLARRLAYRLASGPSKKGPGH</sequence>
<keyword evidence="1" id="KW-1133">Transmembrane helix</keyword>
<feature type="transmembrane region" description="Helical" evidence="1">
    <location>
        <begin position="40"/>
        <end position="62"/>
    </location>
</feature>
<dbReference type="AlphaFoldDB" id="A0AAN9K5T7"/>
<dbReference type="Proteomes" id="UP001359559">
    <property type="component" value="Unassembled WGS sequence"/>
</dbReference>
<keyword evidence="3" id="KW-1185">Reference proteome</keyword>
<accession>A0AAN9K5T7</accession>
<evidence type="ECO:0000313" key="2">
    <source>
        <dbReference type="EMBL" id="KAK7310793.1"/>
    </source>
</evidence>
<gene>
    <name evidence="2" type="ORF">RJT34_08527</name>
</gene>
<keyword evidence="1" id="KW-0812">Transmembrane</keyword>
<protein>
    <recommendedName>
        <fullName evidence="4">Transmembrane protein</fullName>
    </recommendedName>
</protein>